<accession>A0ABR3KKX1</accession>
<name>A0ABR3KKX1_TRISP</name>
<protein>
    <submittedName>
        <fullName evidence="1">3-glucosyltransferase,Dolichyl pyrophosphate Glc1Man9GlcNAc2 alpha-1</fullName>
    </submittedName>
</protein>
<sequence length="176" mass="20282">MTALSINRSLTMLNEHRQMLLNSMRDLKSTRITYFTIEQIDLGLTLGSLVRKTEMLFQQACWYSCRADGLIFGAGHFYVLPNLRGFLIYLALWVWRENSAHRFDHLSNSCYSDDGDERLAIFPDGSPRLCFRFFAAVPMSKLAKINQKISQPLKVNIDEAYTVLNPFSTERIAVDF</sequence>
<dbReference type="Proteomes" id="UP001558632">
    <property type="component" value="Unassembled WGS sequence"/>
</dbReference>
<comment type="caution">
    <text evidence="1">The sequence shown here is derived from an EMBL/GenBank/DDBJ whole genome shotgun (WGS) entry which is preliminary data.</text>
</comment>
<organism evidence="1 2">
    <name type="scientific">Trichinella spiralis</name>
    <name type="common">Trichina worm</name>
    <dbReference type="NCBI Taxonomy" id="6334"/>
    <lineage>
        <taxon>Eukaryota</taxon>
        <taxon>Metazoa</taxon>
        <taxon>Ecdysozoa</taxon>
        <taxon>Nematoda</taxon>
        <taxon>Enoplea</taxon>
        <taxon>Dorylaimia</taxon>
        <taxon>Trichinellida</taxon>
        <taxon>Trichinellidae</taxon>
        <taxon>Trichinella</taxon>
    </lineage>
</organism>
<evidence type="ECO:0000313" key="1">
    <source>
        <dbReference type="EMBL" id="KAL1240911.1"/>
    </source>
</evidence>
<keyword evidence="2" id="KW-1185">Reference proteome</keyword>
<dbReference type="EMBL" id="JBEUSY010000254">
    <property type="protein sequence ID" value="KAL1240911.1"/>
    <property type="molecule type" value="Genomic_DNA"/>
</dbReference>
<reference evidence="1 2" key="1">
    <citation type="submission" date="2024-07" db="EMBL/GenBank/DDBJ databases">
        <title>Enhanced genomic and transcriptomic resources for Trichinella pseudospiralis and T. spiralis underpin the discovery of pronounced molecular differences between stages and species.</title>
        <authorList>
            <person name="Pasi K.K."/>
            <person name="La Rosa G."/>
            <person name="Gomez-Morales M.A."/>
            <person name="Tosini F."/>
            <person name="Sumanam S."/>
            <person name="Young N.D."/>
            <person name="Chang B.C."/>
            <person name="Robin G.B."/>
        </authorList>
    </citation>
    <scope>NUCLEOTIDE SEQUENCE [LARGE SCALE GENOMIC DNA]</scope>
    <source>
        <strain evidence="1">ISS534</strain>
    </source>
</reference>
<gene>
    <name evidence="1" type="ORF">TSPI_02340</name>
</gene>
<proteinExistence type="predicted"/>
<evidence type="ECO:0000313" key="2">
    <source>
        <dbReference type="Proteomes" id="UP001558632"/>
    </source>
</evidence>